<feature type="region of interest" description="Disordered" evidence="1">
    <location>
        <begin position="697"/>
        <end position="761"/>
    </location>
</feature>
<evidence type="ECO:0000313" key="2">
    <source>
        <dbReference type="EMBL" id="KAI5081208.1"/>
    </source>
</evidence>
<feature type="region of interest" description="Disordered" evidence="1">
    <location>
        <begin position="1502"/>
        <end position="1522"/>
    </location>
</feature>
<feature type="region of interest" description="Disordered" evidence="1">
    <location>
        <begin position="476"/>
        <end position="500"/>
    </location>
</feature>
<feature type="compositionally biased region" description="Polar residues" evidence="1">
    <location>
        <begin position="1037"/>
        <end position="1056"/>
    </location>
</feature>
<evidence type="ECO:0000313" key="3">
    <source>
        <dbReference type="Proteomes" id="UP000886520"/>
    </source>
</evidence>
<feature type="compositionally biased region" description="Polar residues" evidence="1">
    <location>
        <begin position="347"/>
        <end position="367"/>
    </location>
</feature>
<feature type="compositionally biased region" description="Basic and acidic residues" evidence="1">
    <location>
        <begin position="172"/>
        <end position="181"/>
    </location>
</feature>
<dbReference type="EMBL" id="JABFUD020000004">
    <property type="protein sequence ID" value="KAI5081208.1"/>
    <property type="molecule type" value="Genomic_DNA"/>
</dbReference>
<dbReference type="PANTHER" id="PTHR35767:SF11">
    <property type="match status" value="1"/>
</dbReference>
<dbReference type="Proteomes" id="UP000886520">
    <property type="component" value="Chromosome 4"/>
</dbReference>
<evidence type="ECO:0000256" key="1">
    <source>
        <dbReference type="SAM" id="MobiDB-lite"/>
    </source>
</evidence>
<accession>A0A9D4V7T1</accession>
<reference evidence="2" key="1">
    <citation type="submission" date="2021-01" db="EMBL/GenBank/DDBJ databases">
        <title>Adiantum capillus-veneris genome.</title>
        <authorList>
            <person name="Fang Y."/>
            <person name="Liao Q."/>
        </authorList>
    </citation>
    <scope>NUCLEOTIDE SEQUENCE</scope>
    <source>
        <strain evidence="2">H3</strain>
        <tissue evidence="2">Leaf</tissue>
    </source>
</reference>
<feature type="region of interest" description="Disordered" evidence="1">
    <location>
        <begin position="151"/>
        <end position="185"/>
    </location>
</feature>
<feature type="region of interest" description="Disordered" evidence="1">
    <location>
        <begin position="632"/>
        <end position="654"/>
    </location>
</feature>
<dbReference type="OrthoDB" id="1929441at2759"/>
<feature type="compositionally biased region" description="Polar residues" evidence="1">
    <location>
        <begin position="734"/>
        <end position="761"/>
    </location>
</feature>
<name>A0A9D4V7T1_ADICA</name>
<feature type="region of interest" description="Disordered" evidence="1">
    <location>
        <begin position="1037"/>
        <end position="1065"/>
    </location>
</feature>
<feature type="compositionally biased region" description="Basic residues" evidence="1">
    <location>
        <begin position="485"/>
        <end position="495"/>
    </location>
</feature>
<keyword evidence="3" id="KW-1185">Reference proteome</keyword>
<dbReference type="PANTHER" id="PTHR35767">
    <property type="entry name" value="HAPLESS PROTEIN"/>
    <property type="match status" value="1"/>
</dbReference>
<gene>
    <name evidence="2" type="ORF">GOP47_0004391</name>
</gene>
<feature type="region of interest" description="Disordered" evidence="1">
    <location>
        <begin position="907"/>
        <end position="928"/>
    </location>
</feature>
<organism evidence="2 3">
    <name type="scientific">Adiantum capillus-veneris</name>
    <name type="common">Maidenhair fern</name>
    <dbReference type="NCBI Taxonomy" id="13818"/>
    <lineage>
        <taxon>Eukaryota</taxon>
        <taxon>Viridiplantae</taxon>
        <taxon>Streptophyta</taxon>
        <taxon>Embryophyta</taxon>
        <taxon>Tracheophyta</taxon>
        <taxon>Polypodiopsida</taxon>
        <taxon>Polypodiidae</taxon>
        <taxon>Polypodiales</taxon>
        <taxon>Pteridineae</taxon>
        <taxon>Pteridaceae</taxon>
        <taxon>Vittarioideae</taxon>
        <taxon>Adiantum</taxon>
    </lineage>
</organism>
<feature type="compositionally biased region" description="Polar residues" evidence="1">
    <location>
        <begin position="704"/>
        <end position="726"/>
    </location>
</feature>
<sequence length="1756" mass="193487">MAQSQHVHDAHVSTMEVTAPAPPQHRPNSSTSCDAHATAACTYDAALTASSDPEDSSPFSIRGYVAAVREVDITRCWPFSQKLLEESIQAHKDPLLPPLTPLTCHVRIQREYYQARSHADMDTSWDVTSGPQLQVQIDVSKCEPGGVATLKQEERPSEGDFASQASQGPCSPHKEPAHKQDSPFPDSILAFKRQAPRSIREIRKSIMQGCDCFKRTDCTKDSCKNSHNFACMDSEGDAATVANPCTNLTNHLPTHENISIITELECHRKDADRGQDYIGVQGPHMDGIASTVDNLHAGAVGAAAQLNSPCDMAEFTTAAEKILLTSEASKDLPSHAILQSKVRTDCSLDSQSSGKSIESQNSKSLSSRPRCDQSLPMQEDTSESIPGVDNIPQQRCPVCLLFQCSSNTALNAHIDRCLVASSADVMDKCNVKLHRGKVRKKRSMAELCQVAPPCASGGKHPFPGASSVAASQNLKETSCTPTEYHKRKRTKLHPHTRLENASTDLIKSQAQALQFLHWRSIRSASSRRDLQMHGTTRRSALHEARLATFNTSRLRSRKLEMKACSVLRKKQWKRQKIEHEPAAVSKHAAQRLKKLMQTKKRKSAHELQNDVRQFLSTLPQTDLLKGVLHKDKPAASNPIMSRKRRPSKQTANVQTPDAVVTVKGSHKTTLEILRPNDSVNEELNQPQKIHFRVHVKPAKRQNKQRTSVDVPQSVQNRENITSVTNKDATDSHKQTLFSNNGKSSQAVGSAQTDLVTDSNNNGTNLRRIAKEGLMPEPCLPSLPSVMQVSQAEGQLPPVNPLLHREIPSTSYAVRLRTDNIPRCFTDIDDVPLLSRDRQHKGQRNSGEPATQSWQSLMAETRQAHMKDSRQAQASHLHSHAFPSRGASLQKRREFPFSLCADKLSQLPRDSGKTSFLTKSSEHTTSRRPPFQIRPEQVAKLAQMLSASNRRREFGARQDTSRPHTVRSEAEIQMSIQPETAKATRQLNQGSQVHAHQLIAQNVGGSQLETWQAQRAPQRLPAWMQAAIHEQRCSAMSSVDSPMNSASHSTIRNTTPCVTREISRPSPTLDMIGNPVLRLMGKTMILMPESHQNQADHTTSHFNGSTNYINFFQLQDSEEAGRKQQRNVDQVYNLGTQEGIASQDYRCDNGVQSWINSSTPELQDFFVQIPSSSSTAMFPLAHQQTSPHVDGRNIPALDGDAQWLHVTSSSVPSGTLQSMPTNWPSQKANTTFFQPQTNLFCQHDTMVPDPPLYDKEIFPWKQKHSNPYGTMNPVQNLTDLTPQYPQTVIKPPLPCWLSNINRAHQPATVIVLDEEEPLRTFDTSTPGALEDERILGSRTTSQQTQQNCWAQPSPTISDTCHLKYEKQKSKTFIPIIYTVGSHLGGSCCAPRTMGARFQMFAGDMEYRDVDQGGAALNRPRRKGSCLDEAGRKTMISSYTSQGGSPADRIRAGASSCSIAGAPQLGHALKHMPSVEATRAAAERMKSLPTRGGPTSVREILVSRKPSNSLQQEASPTPESQVPRMECSVNMNPAEVDCQDTGQFMSTPTLISSFQAKPAPKGGQECMDNSRTMNARSQAQGLSSSPISLAVDTNFNAAIPPLGPTPDTSLRRHHSVVVGSSRAKAPGKENTNASSTFNFSSNPSICEDLSTRAIINMPSTAIPLADGHTDDAGMVQECSSSRMQALKMAGKFKIMNGRVSIIRKDMQTNVEDRAGIDRQLGKFHSQVSTMDGHNSTEVVERAQGHNAVPDESRNVNCK</sequence>
<feature type="region of interest" description="Disordered" evidence="1">
    <location>
        <begin position="347"/>
        <end position="388"/>
    </location>
</feature>
<proteinExistence type="predicted"/>
<comment type="caution">
    <text evidence="2">The sequence shown here is derived from an EMBL/GenBank/DDBJ whole genome shotgun (WGS) entry which is preliminary data.</text>
</comment>
<feature type="compositionally biased region" description="Polar residues" evidence="1">
    <location>
        <begin position="1503"/>
        <end position="1518"/>
    </location>
</feature>
<protein>
    <submittedName>
        <fullName evidence="2">Uncharacterized protein</fullName>
    </submittedName>
</protein>